<evidence type="ECO:0000256" key="1">
    <source>
        <dbReference type="SAM" id="MobiDB-lite"/>
    </source>
</evidence>
<dbReference type="Pfam" id="PF12005">
    <property type="entry name" value="DUF3499"/>
    <property type="match status" value="1"/>
</dbReference>
<feature type="compositionally biased region" description="Basic residues" evidence="1">
    <location>
        <begin position="120"/>
        <end position="132"/>
    </location>
</feature>
<gene>
    <name evidence="2" type="ORF">JZY06_07625</name>
</gene>
<dbReference type="RefSeq" id="WP_207278966.1">
    <property type="nucleotide sequence ID" value="NZ_JAFLEQ010000014.1"/>
</dbReference>
<dbReference type="AlphaFoldDB" id="A0A939IU28"/>
<dbReference type="InterPro" id="IPR021888">
    <property type="entry name" value="DUF3499"/>
</dbReference>
<proteinExistence type="predicted"/>
<comment type="caution">
    <text evidence="2">The sequence shown here is derived from an EMBL/GenBank/DDBJ whole genome shotgun (WGS) entry which is preliminary data.</text>
</comment>
<name>A0A939IU28_9CORY</name>
<feature type="compositionally biased region" description="Pro residues" evidence="1">
    <location>
        <begin position="100"/>
        <end position="112"/>
    </location>
</feature>
<sequence>MSTSRRCCRPGCGKPAVATLTYSQSKFRATLRELAPENNPHAWDLCVDHASRIGAPVGWTLIDPCGFSRKTRRRNVESLTALAEAVREKGRLTTGLVAEPPAPAGPVPPPAGPGGTHPSQMRRRPGRRRHLHLVADTGADPER</sequence>
<evidence type="ECO:0000313" key="2">
    <source>
        <dbReference type="EMBL" id="MBN9644479.1"/>
    </source>
</evidence>
<accession>A0A939IU28</accession>
<dbReference type="Proteomes" id="UP000664332">
    <property type="component" value="Unassembled WGS sequence"/>
</dbReference>
<dbReference type="EMBL" id="JAFLEQ010000014">
    <property type="protein sequence ID" value="MBN9644479.1"/>
    <property type="molecule type" value="Genomic_DNA"/>
</dbReference>
<keyword evidence="3" id="KW-1185">Reference proteome</keyword>
<reference evidence="2" key="1">
    <citation type="submission" date="2021-03" db="EMBL/GenBank/DDBJ databases">
        <authorList>
            <person name="Sun Q."/>
        </authorList>
    </citation>
    <scope>NUCLEOTIDE SEQUENCE</scope>
    <source>
        <strain evidence="2">CCM 8862</strain>
    </source>
</reference>
<feature type="region of interest" description="Disordered" evidence="1">
    <location>
        <begin position="91"/>
        <end position="143"/>
    </location>
</feature>
<evidence type="ECO:0000313" key="3">
    <source>
        <dbReference type="Proteomes" id="UP000664332"/>
    </source>
</evidence>
<organism evidence="2 3">
    <name type="scientific">Corynebacterium mendelii</name>
    <dbReference type="NCBI Taxonomy" id="2765362"/>
    <lineage>
        <taxon>Bacteria</taxon>
        <taxon>Bacillati</taxon>
        <taxon>Actinomycetota</taxon>
        <taxon>Actinomycetes</taxon>
        <taxon>Mycobacteriales</taxon>
        <taxon>Corynebacteriaceae</taxon>
        <taxon>Corynebacterium</taxon>
    </lineage>
</organism>
<protein>
    <submittedName>
        <fullName evidence="2">DUF3499 family protein</fullName>
    </submittedName>
</protein>